<dbReference type="Pfam" id="PF00892">
    <property type="entry name" value="EamA"/>
    <property type="match status" value="2"/>
</dbReference>
<dbReference type="PANTHER" id="PTHR22911:SF79">
    <property type="entry name" value="MOBA-LIKE NTP TRANSFERASE DOMAIN-CONTAINING PROTEIN"/>
    <property type="match status" value="1"/>
</dbReference>
<comment type="caution">
    <text evidence="5">The sequence shown here is derived from an EMBL/GenBank/DDBJ whole genome shotgun (WGS) entry which is preliminary data.</text>
</comment>
<dbReference type="GO" id="GO:0016020">
    <property type="term" value="C:membrane"/>
    <property type="evidence" value="ECO:0007669"/>
    <property type="project" value="InterPro"/>
</dbReference>
<keyword evidence="6" id="KW-1185">Reference proteome</keyword>
<feature type="transmembrane region" description="Helical" evidence="3">
    <location>
        <begin position="251"/>
        <end position="272"/>
    </location>
</feature>
<keyword evidence="3" id="KW-0472">Membrane</keyword>
<feature type="transmembrane region" description="Helical" evidence="3">
    <location>
        <begin position="80"/>
        <end position="97"/>
    </location>
</feature>
<dbReference type="InterPro" id="IPR000620">
    <property type="entry name" value="EamA_dom"/>
</dbReference>
<dbReference type="Proteomes" id="UP000660801">
    <property type="component" value="Unassembled WGS sequence"/>
</dbReference>
<feature type="transmembrane region" description="Helical" evidence="3">
    <location>
        <begin position="188"/>
        <end position="208"/>
    </location>
</feature>
<keyword evidence="3" id="KW-0812">Transmembrane</keyword>
<feature type="transmembrane region" description="Helical" evidence="3">
    <location>
        <begin position="103"/>
        <end position="121"/>
    </location>
</feature>
<evidence type="ECO:0000256" key="3">
    <source>
        <dbReference type="SAM" id="Phobius"/>
    </source>
</evidence>
<feature type="transmembrane region" description="Helical" evidence="3">
    <location>
        <begin position="39"/>
        <end position="59"/>
    </location>
</feature>
<gene>
    <name evidence="5" type="ORF">GCM10011510_15730</name>
</gene>
<feature type="transmembrane region" description="Helical" evidence="3">
    <location>
        <begin position="12"/>
        <end position="33"/>
    </location>
</feature>
<evidence type="ECO:0000256" key="2">
    <source>
        <dbReference type="ARBA" id="ARBA00007362"/>
    </source>
</evidence>
<evidence type="ECO:0000259" key="4">
    <source>
        <dbReference type="Pfam" id="PF00892"/>
    </source>
</evidence>
<dbReference type="AlphaFoldDB" id="A0A917EF81"/>
<proteinExistence type="inferred from homology"/>
<feature type="transmembrane region" description="Helical" evidence="3">
    <location>
        <begin position="278"/>
        <end position="296"/>
    </location>
</feature>
<reference evidence="5" key="1">
    <citation type="journal article" date="2014" name="Int. J. Syst. Evol. Microbiol.">
        <title>Complete genome sequence of Corynebacterium casei LMG S-19264T (=DSM 44701T), isolated from a smear-ripened cheese.</title>
        <authorList>
            <consortium name="US DOE Joint Genome Institute (JGI-PGF)"/>
            <person name="Walter F."/>
            <person name="Albersmeier A."/>
            <person name="Kalinowski J."/>
            <person name="Ruckert C."/>
        </authorList>
    </citation>
    <scope>NUCLEOTIDE SEQUENCE</scope>
    <source>
        <strain evidence="5">CGMCC 1.15533</strain>
    </source>
</reference>
<comment type="subcellular location">
    <subcellularLocation>
        <location evidence="1">Endomembrane system</location>
        <topology evidence="1">Multi-pass membrane protein</topology>
    </subcellularLocation>
</comment>
<comment type="similarity">
    <text evidence="2">Belongs to the EamA transporter family.</text>
</comment>
<dbReference type="RefSeq" id="WP_068990492.1">
    <property type="nucleotide sequence ID" value="NZ_BMJN01000031.1"/>
</dbReference>
<evidence type="ECO:0000313" key="5">
    <source>
        <dbReference type="EMBL" id="GGE35232.1"/>
    </source>
</evidence>
<feature type="domain" description="EamA" evidence="4">
    <location>
        <begin position="10"/>
        <end position="149"/>
    </location>
</feature>
<feature type="transmembrane region" description="Helical" evidence="3">
    <location>
        <begin position="156"/>
        <end position="176"/>
    </location>
</feature>
<dbReference type="EMBL" id="BMJN01000031">
    <property type="protein sequence ID" value="GGE35232.1"/>
    <property type="molecule type" value="Genomic_DNA"/>
</dbReference>
<dbReference type="PANTHER" id="PTHR22911">
    <property type="entry name" value="ACYL-MALONYL CONDENSING ENZYME-RELATED"/>
    <property type="match status" value="1"/>
</dbReference>
<feature type="domain" description="EamA" evidence="4">
    <location>
        <begin position="164"/>
        <end position="294"/>
    </location>
</feature>
<evidence type="ECO:0000313" key="6">
    <source>
        <dbReference type="Proteomes" id="UP000660801"/>
    </source>
</evidence>
<protein>
    <submittedName>
        <fullName evidence="5">Multidrug transporter</fullName>
    </submittedName>
</protein>
<name>A0A917EF81_9STRE</name>
<feature type="transmembrane region" description="Helical" evidence="3">
    <location>
        <begin position="133"/>
        <end position="150"/>
    </location>
</feature>
<dbReference type="OrthoDB" id="9810818at2"/>
<feature type="transmembrane region" description="Helical" evidence="3">
    <location>
        <begin position="220"/>
        <end position="239"/>
    </location>
</feature>
<accession>A0A917EF81</accession>
<reference evidence="5" key="2">
    <citation type="submission" date="2020-09" db="EMBL/GenBank/DDBJ databases">
        <authorList>
            <person name="Sun Q."/>
            <person name="Zhou Y."/>
        </authorList>
    </citation>
    <scope>NUCLEOTIDE SEQUENCE</scope>
    <source>
        <strain evidence="5">CGMCC 1.15533</strain>
    </source>
</reference>
<evidence type="ECO:0000256" key="1">
    <source>
        <dbReference type="ARBA" id="ARBA00004127"/>
    </source>
</evidence>
<dbReference type="SUPFAM" id="SSF103481">
    <property type="entry name" value="Multidrug resistance efflux transporter EmrE"/>
    <property type="match status" value="2"/>
</dbReference>
<sequence length="306" mass="33547">MNQYQKRIFTGIFYALFSGVIWGICGILGEYFFNHYQVSSGWITSTRLVIAGVCVLLLSARQNGMAIFDIWKDKGNYLPFLAYAILGVFSVQFFFYLCIESSNAATATILQFISPVFILVYNHLMKRQRASKLAVCYIALAMLGVTLMATKGDFSSLAITPFALATGLLSAVAVGFNVILPQRFAKRYGFINTVGWGMLLAGLLSNTLYPVTRLTFSLDWVSVIIILTIALFGTALSFLVSMKAASLVSPLIVSVIGASEPLSSALLSVLFLGLQMDWLLVTAMFLVVVPMVFLSIEESKSGQKIH</sequence>
<dbReference type="InterPro" id="IPR037185">
    <property type="entry name" value="EmrE-like"/>
</dbReference>
<organism evidence="5 6">
    <name type="scientific">Streptococcus himalayensis</name>
    <dbReference type="NCBI Taxonomy" id="1888195"/>
    <lineage>
        <taxon>Bacteria</taxon>
        <taxon>Bacillati</taxon>
        <taxon>Bacillota</taxon>
        <taxon>Bacilli</taxon>
        <taxon>Lactobacillales</taxon>
        <taxon>Streptococcaceae</taxon>
        <taxon>Streptococcus</taxon>
    </lineage>
</organism>
<keyword evidence="3" id="KW-1133">Transmembrane helix</keyword>